<sequence length="107" mass="11921">MAPTSYLNSDGSSLASKIASKFQVDNIMMLADIVEEALNKYHEPEKLFAKIGMNLREYTSNSSVVNSRIPEHDRLDTQCLKILGVNCNVENNLFNVETKFPADAPNV</sequence>
<name>A0A0N4Y5D0_NIPBR</name>
<proteinExistence type="predicted"/>
<reference evidence="3" key="1">
    <citation type="submission" date="2017-02" db="UniProtKB">
        <authorList>
            <consortium name="WormBaseParasite"/>
        </authorList>
    </citation>
    <scope>IDENTIFICATION</scope>
</reference>
<reference evidence="1 2" key="2">
    <citation type="submission" date="2018-11" db="EMBL/GenBank/DDBJ databases">
        <authorList>
            <consortium name="Pathogen Informatics"/>
        </authorList>
    </citation>
    <scope>NUCLEOTIDE SEQUENCE [LARGE SCALE GENOMIC DNA]</scope>
</reference>
<keyword evidence="2" id="KW-1185">Reference proteome</keyword>
<evidence type="ECO:0000313" key="2">
    <source>
        <dbReference type="Proteomes" id="UP000271162"/>
    </source>
</evidence>
<evidence type="ECO:0000313" key="3">
    <source>
        <dbReference type="WBParaSite" id="NBR_0001118701-mRNA-1"/>
    </source>
</evidence>
<gene>
    <name evidence="1" type="ORF">NBR_LOCUS11188</name>
</gene>
<organism evidence="3">
    <name type="scientific">Nippostrongylus brasiliensis</name>
    <name type="common">Rat hookworm</name>
    <dbReference type="NCBI Taxonomy" id="27835"/>
    <lineage>
        <taxon>Eukaryota</taxon>
        <taxon>Metazoa</taxon>
        <taxon>Ecdysozoa</taxon>
        <taxon>Nematoda</taxon>
        <taxon>Chromadorea</taxon>
        <taxon>Rhabditida</taxon>
        <taxon>Rhabditina</taxon>
        <taxon>Rhabditomorpha</taxon>
        <taxon>Strongyloidea</taxon>
        <taxon>Heligmosomidae</taxon>
        <taxon>Nippostrongylus</taxon>
    </lineage>
</organism>
<dbReference type="STRING" id="27835.A0A0N4Y5D0"/>
<dbReference type="OMA" id="VENIMMQ"/>
<dbReference type="AlphaFoldDB" id="A0A0N4Y5D0"/>
<dbReference type="Proteomes" id="UP000271162">
    <property type="component" value="Unassembled WGS sequence"/>
</dbReference>
<evidence type="ECO:0000313" key="1">
    <source>
        <dbReference type="EMBL" id="VDL74777.1"/>
    </source>
</evidence>
<accession>A0A0N4Y5D0</accession>
<dbReference type="WBParaSite" id="NBR_0001118701-mRNA-1">
    <property type="protein sequence ID" value="NBR_0001118701-mRNA-1"/>
    <property type="gene ID" value="NBR_0001118701"/>
</dbReference>
<protein>
    <submittedName>
        <fullName evidence="3">Ras-GAP domain-containing protein</fullName>
    </submittedName>
</protein>
<dbReference type="EMBL" id="UYSL01020477">
    <property type="protein sequence ID" value="VDL74777.1"/>
    <property type="molecule type" value="Genomic_DNA"/>
</dbReference>